<dbReference type="FunFam" id="3.10.10.10:FF:000007">
    <property type="entry name" value="Retrovirus-related Pol polyprotein from transposon 17.6-like Protein"/>
    <property type="match status" value="1"/>
</dbReference>
<evidence type="ECO:0000256" key="2">
    <source>
        <dbReference type="ARBA" id="ARBA00022679"/>
    </source>
</evidence>
<dbReference type="CDD" id="cd01647">
    <property type="entry name" value="RT_LTR"/>
    <property type="match status" value="1"/>
</dbReference>
<keyword evidence="6" id="KW-0378">Hydrolase</keyword>
<keyword evidence="2" id="KW-0808">Transferase</keyword>
<keyword evidence="5" id="KW-0255">Endonuclease</keyword>
<dbReference type="InterPro" id="IPR053134">
    <property type="entry name" value="RNA-dir_DNA_polymerase"/>
</dbReference>
<dbReference type="AlphaFoldDB" id="A0A8B6GWQ9"/>
<dbReference type="PANTHER" id="PTHR24559">
    <property type="entry name" value="TRANSPOSON TY3-I GAG-POL POLYPROTEIN"/>
    <property type="match status" value="1"/>
</dbReference>
<evidence type="ECO:0000259" key="8">
    <source>
        <dbReference type="PROSITE" id="PS50878"/>
    </source>
</evidence>
<evidence type="ECO:0000256" key="4">
    <source>
        <dbReference type="ARBA" id="ARBA00022722"/>
    </source>
</evidence>
<dbReference type="Pfam" id="PF00078">
    <property type="entry name" value="RVT_1"/>
    <property type="match status" value="1"/>
</dbReference>
<dbReference type="SUPFAM" id="SSF56672">
    <property type="entry name" value="DNA/RNA polymerases"/>
    <property type="match status" value="1"/>
</dbReference>
<keyword evidence="7" id="KW-0695">RNA-directed DNA polymerase</keyword>
<dbReference type="GO" id="GO:0006508">
    <property type="term" value="P:proteolysis"/>
    <property type="evidence" value="ECO:0007669"/>
    <property type="project" value="UniProtKB-KW"/>
</dbReference>
<keyword evidence="10" id="KW-1185">Reference proteome</keyword>
<evidence type="ECO:0000256" key="1">
    <source>
        <dbReference type="ARBA" id="ARBA00022670"/>
    </source>
</evidence>
<keyword evidence="4" id="KW-0540">Nuclease</keyword>
<dbReference type="Gene3D" id="3.10.10.10">
    <property type="entry name" value="HIV Type 1 Reverse Transcriptase, subunit A, domain 1"/>
    <property type="match status" value="1"/>
</dbReference>
<dbReference type="GO" id="GO:0004519">
    <property type="term" value="F:endonuclease activity"/>
    <property type="evidence" value="ECO:0007669"/>
    <property type="project" value="UniProtKB-KW"/>
</dbReference>
<dbReference type="GO" id="GO:0003964">
    <property type="term" value="F:RNA-directed DNA polymerase activity"/>
    <property type="evidence" value="ECO:0007669"/>
    <property type="project" value="UniProtKB-KW"/>
</dbReference>
<reference evidence="9" key="1">
    <citation type="submission" date="2018-11" db="EMBL/GenBank/DDBJ databases">
        <authorList>
            <person name="Alioto T."/>
            <person name="Alioto T."/>
        </authorList>
    </citation>
    <scope>NUCLEOTIDE SEQUENCE</scope>
</reference>
<keyword evidence="3" id="KW-0548">Nucleotidyltransferase</keyword>
<dbReference type="InterPro" id="IPR043502">
    <property type="entry name" value="DNA/RNA_pol_sf"/>
</dbReference>
<evidence type="ECO:0000313" key="10">
    <source>
        <dbReference type="Proteomes" id="UP000596742"/>
    </source>
</evidence>
<dbReference type="Proteomes" id="UP000596742">
    <property type="component" value="Unassembled WGS sequence"/>
</dbReference>
<feature type="domain" description="Reverse transcriptase" evidence="8">
    <location>
        <begin position="155"/>
        <end position="295"/>
    </location>
</feature>
<evidence type="ECO:0000256" key="5">
    <source>
        <dbReference type="ARBA" id="ARBA00022759"/>
    </source>
</evidence>
<evidence type="ECO:0000256" key="7">
    <source>
        <dbReference type="ARBA" id="ARBA00022918"/>
    </source>
</evidence>
<proteinExistence type="predicted"/>
<dbReference type="OrthoDB" id="6097563at2759"/>
<dbReference type="EMBL" id="UYJE01009096">
    <property type="protein sequence ID" value="VDI69913.1"/>
    <property type="molecule type" value="Genomic_DNA"/>
</dbReference>
<dbReference type="PROSITE" id="PS50878">
    <property type="entry name" value="RT_POL"/>
    <property type="match status" value="1"/>
</dbReference>
<sequence length="295" mass="33764">MEKFGLAIARTLVDSNQSVIFTRVFNPGSSDVTIYQNTHMALFTPIDKVGPVLDLNVDVPICRVSEISEDTCLLPEYLTDVYERGCVGLTEEQQQKFKVFLCKMQECFAKPGEVGRTNLGSHSIKLNDEKPVREPPRRIPLYKRQAVEDEINKLEAQGLIEKSISPWSSQIVMVQKKDQSWRMCVDFRKLNEKTVKDAYPLTRIDENLDTLSGAEWFTSLDLNMAYHQVPLEDGDKEKTAFATPRGGLYQFVTMPFGLCNAAGTFERIIEKALKWTTMAYCRFVPRRHCSFWKNV</sequence>
<dbReference type="InterPro" id="IPR000477">
    <property type="entry name" value="RT_dom"/>
</dbReference>
<evidence type="ECO:0000313" key="9">
    <source>
        <dbReference type="EMBL" id="VDI69913.1"/>
    </source>
</evidence>
<evidence type="ECO:0000256" key="3">
    <source>
        <dbReference type="ARBA" id="ARBA00022695"/>
    </source>
</evidence>
<name>A0A8B6GWQ9_MYTGA</name>
<evidence type="ECO:0000256" key="6">
    <source>
        <dbReference type="ARBA" id="ARBA00022801"/>
    </source>
</evidence>
<dbReference type="PANTHER" id="PTHR24559:SF435">
    <property type="entry name" value="RIBONUCLEASE H"/>
    <property type="match status" value="1"/>
</dbReference>
<keyword evidence="1" id="KW-0645">Protease</keyword>
<accession>A0A8B6GWQ9</accession>
<dbReference type="GO" id="GO:0008233">
    <property type="term" value="F:peptidase activity"/>
    <property type="evidence" value="ECO:0007669"/>
    <property type="project" value="UniProtKB-KW"/>
</dbReference>
<protein>
    <recommendedName>
        <fullName evidence="8">Reverse transcriptase domain-containing protein</fullName>
    </recommendedName>
</protein>
<gene>
    <name evidence="9" type="ORF">MGAL_10B024111</name>
</gene>
<comment type="caution">
    <text evidence="9">The sequence shown here is derived from an EMBL/GenBank/DDBJ whole genome shotgun (WGS) entry which is preliminary data.</text>
</comment>
<organism evidence="9 10">
    <name type="scientific">Mytilus galloprovincialis</name>
    <name type="common">Mediterranean mussel</name>
    <dbReference type="NCBI Taxonomy" id="29158"/>
    <lineage>
        <taxon>Eukaryota</taxon>
        <taxon>Metazoa</taxon>
        <taxon>Spiralia</taxon>
        <taxon>Lophotrochozoa</taxon>
        <taxon>Mollusca</taxon>
        <taxon>Bivalvia</taxon>
        <taxon>Autobranchia</taxon>
        <taxon>Pteriomorphia</taxon>
        <taxon>Mytilida</taxon>
        <taxon>Mytiloidea</taxon>
        <taxon>Mytilidae</taxon>
        <taxon>Mytilinae</taxon>
        <taxon>Mytilus</taxon>
    </lineage>
</organism>